<keyword evidence="2" id="KW-0346">Stress response</keyword>
<feature type="compositionally biased region" description="Basic and acidic residues" evidence="1">
    <location>
        <begin position="35"/>
        <end position="57"/>
    </location>
</feature>
<evidence type="ECO:0000313" key="2">
    <source>
        <dbReference type="EMBL" id="CAA9328823.1"/>
    </source>
</evidence>
<feature type="region of interest" description="Disordered" evidence="1">
    <location>
        <begin position="1"/>
        <end position="72"/>
    </location>
</feature>
<organism evidence="2">
    <name type="scientific">uncultured Nocardioidaceae bacterium</name>
    <dbReference type="NCBI Taxonomy" id="253824"/>
    <lineage>
        <taxon>Bacteria</taxon>
        <taxon>Bacillati</taxon>
        <taxon>Actinomycetota</taxon>
        <taxon>Actinomycetes</taxon>
        <taxon>Propionibacteriales</taxon>
        <taxon>Nocardioidaceae</taxon>
        <taxon>environmental samples</taxon>
    </lineage>
</organism>
<feature type="non-terminal residue" evidence="2">
    <location>
        <position position="72"/>
    </location>
</feature>
<accession>A0A6J4LC97</accession>
<feature type="non-terminal residue" evidence="2">
    <location>
        <position position="1"/>
    </location>
</feature>
<dbReference type="EMBL" id="CADCUF010000104">
    <property type="protein sequence ID" value="CAA9328823.1"/>
    <property type="molecule type" value="Genomic_DNA"/>
</dbReference>
<gene>
    <name evidence="2" type="ORF">AVDCRST_MAG24-707</name>
</gene>
<protein>
    <submittedName>
        <fullName evidence="2">Heat shock protein 60 family chaperone GroEL</fullName>
    </submittedName>
</protein>
<reference evidence="2" key="1">
    <citation type="submission" date="2020-02" db="EMBL/GenBank/DDBJ databases">
        <authorList>
            <person name="Meier V. D."/>
        </authorList>
    </citation>
    <scope>NUCLEOTIDE SEQUENCE</scope>
    <source>
        <strain evidence="2">AVDCRST_MAG24</strain>
    </source>
</reference>
<dbReference type="AlphaFoldDB" id="A0A6J4LC97"/>
<evidence type="ECO:0000256" key="1">
    <source>
        <dbReference type="SAM" id="MobiDB-lite"/>
    </source>
</evidence>
<name>A0A6J4LC97_9ACTN</name>
<proteinExistence type="predicted"/>
<feature type="compositionally biased region" description="Basic residues" evidence="1">
    <location>
        <begin position="59"/>
        <end position="72"/>
    </location>
</feature>
<sequence length="72" mass="8232">RGHRGSRLQRRDRRVRRPARAGHPRPGQGDPLRAGQRDLDRGDAAHHRDAHRGEARGGRGPRRRSRARPRAL</sequence>
<feature type="compositionally biased region" description="Basic residues" evidence="1">
    <location>
        <begin position="1"/>
        <end position="23"/>
    </location>
</feature>